<accession>A0A8S9YVC7</accession>
<dbReference type="AlphaFoldDB" id="A0A8S9YVC7"/>
<keyword evidence="2" id="KW-1185">Reference proteome</keyword>
<proteinExistence type="predicted"/>
<dbReference type="OrthoDB" id="10292325at2759"/>
<reference evidence="1" key="1">
    <citation type="submission" date="2019-07" db="EMBL/GenBank/DDBJ databases">
        <title>Annotation for the trematode Paragonimus miyazaki's.</title>
        <authorList>
            <person name="Choi Y.-J."/>
        </authorList>
    </citation>
    <scope>NUCLEOTIDE SEQUENCE</scope>
    <source>
        <strain evidence="1">Japan</strain>
    </source>
</reference>
<protein>
    <submittedName>
        <fullName evidence="1">Uncharacterized protein</fullName>
    </submittedName>
</protein>
<comment type="caution">
    <text evidence="1">The sequence shown here is derived from an EMBL/GenBank/DDBJ whole genome shotgun (WGS) entry which is preliminary data.</text>
</comment>
<organism evidence="1 2">
    <name type="scientific">Paragonimus skrjabini miyazakii</name>
    <dbReference type="NCBI Taxonomy" id="59628"/>
    <lineage>
        <taxon>Eukaryota</taxon>
        <taxon>Metazoa</taxon>
        <taxon>Spiralia</taxon>
        <taxon>Lophotrochozoa</taxon>
        <taxon>Platyhelminthes</taxon>
        <taxon>Trematoda</taxon>
        <taxon>Digenea</taxon>
        <taxon>Plagiorchiida</taxon>
        <taxon>Troglotremata</taxon>
        <taxon>Troglotrematidae</taxon>
        <taxon>Paragonimus</taxon>
    </lineage>
</organism>
<evidence type="ECO:0000313" key="1">
    <source>
        <dbReference type="EMBL" id="KAF7258989.1"/>
    </source>
</evidence>
<sequence length="372" mass="41364">MFTAELIDLIVSGLVLAFLVVCLLDLCCSRRRACETRLHSSSSTILAADGLHEDNSKLKSCSHGSTCPTISPLVDLGEVVFGQPAASLSSFSPSATQTRPIPKYPTEQSTTTRLCSYCPMFAGSDWSTMGRKSIASQTQDIFESGINNDNIRKESDSDQQSFSAVTQIASVECGESDQQRDLLNGTSEICNNTLKRCSHQILPEFSIDSDQPTVEHSAHVTNDQPAVSNRRFEHIRSTDPSRMVPLIAITTTSTDRGSESFTYNSSSWSSDQPHSCSIPTDRLWQPHLAPWIQSEHSPWHEVCICTQTFPSRRDLTDTQFIREYKRPMIGHPIQHHQIPDIQRPILATPTLVNTFTRSQNNLKDRALPKPTS</sequence>
<name>A0A8S9YVC7_9TREM</name>
<dbReference type="Proteomes" id="UP000822476">
    <property type="component" value="Unassembled WGS sequence"/>
</dbReference>
<gene>
    <name evidence="1" type="ORF">EG68_03834</name>
</gene>
<dbReference type="EMBL" id="JTDE01001427">
    <property type="protein sequence ID" value="KAF7258989.1"/>
    <property type="molecule type" value="Genomic_DNA"/>
</dbReference>
<evidence type="ECO:0000313" key="2">
    <source>
        <dbReference type="Proteomes" id="UP000822476"/>
    </source>
</evidence>